<dbReference type="PATRIC" id="fig|1423804.4.peg.48"/>
<feature type="region of interest" description="Disordered" evidence="1">
    <location>
        <begin position="202"/>
        <end position="268"/>
    </location>
</feature>
<dbReference type="AlphaFoldDB" id="A0A0R2FE36"/>
<feature type="compositionally biased region" description="Acidic residues" evidence="1">
    <location>
        <begin position="202"/>
        <end position="216"/>
    </location>
</feature>
<protein>
    <submittedName>
        <fullName evidence="2">Uncharacterized protein</fullName>
    </submittedName>
</protein>
<proteinExistence type="predicted"/>
<evidence type="ECO:0000313" key="2">
    <source>
        <dbReference type="EMBL" id="KRN26809.1"/>
    </source>
</evidence>
<evidence type="ECO:0000256" key="1">
    <source>
        <dbReference type="SAM" id="MobiDB-lite"/>
    </source>
</evidence>
<organism evidence="2 3">
    <name type="scientific">Secundilactobacillus similis DSM 23365 = JCM 2765</name>
    <dbReference type="NCBI Taxonomy" id="1423804"/>
    <lineage>
        <taxon>Bacteria</taxon>
        <taxon>Bacillati</taxon>
        <taxon>Bacillota</taxon>
        <taxon>Bacilli</taxon>
        <taxon>Lactobacillales</taxon>
        <taxon>Lactobacillaceae</taxon>
        <taxon>Secundilactobacillus</taxon>
    </lineage>
</organism>
<gene>
    <name evidence="2" type="ORF">FD14_GL000041</name>
</gene>
<dbReference type="EMBL" id="AYZM01000006">
    <property type="protein sequence ID" value="KRN26809.1"/>
    <property type="molecule type" value="Genomic_DNA"/>
</dbReference>
<reference evidence="2 3" key="1">
    <citation type="journal article" date="2015" name="Genome Announc.">
        <title>Expanding the biotechnology potential of lactobacilli through comparative genomics of 213 strains and associated genera.</title>
        <authorList>
            <person name="Sun Z."/>
            <person name="Harris H.M."/>
            <person name="McCann A."/>
            <person name="Guo C."/>
            <person name="Argimon S."/>
            <person name="Zhang W."/>
            <person name="Yang X."/>
            <person name="Jeffery I.B."/>
            <person name="Cooney J.C."/>
            <person name="Kagawa T.F."/>
            <person name="Liu W."/>
            <person name="Song Y."/>
            <person name="Salvetti E."/>
            <person name="Wrobel A."/>
            <person name="Rasinkangas P."/>
            <person name="Parkhill J."/>
            <person name="Rea M.C."/>
            <person name="O'Sullivan O."/>
            <person name="Ritari J."/>
            <person name="Douillard F.P."/>
            <person name="Paul Ross R."/>
            <person name="Yang R."/>
            <person name="Briner A.E."/>
            <person name="Felis G.E."/>
            <person name="de Vos W.M."/>
            <person name="Barrangou R."/>
            <person name="Klaenhammer T.R."/>
            <person name="Caufield P.W."/>
            <person name="Cui Y."/>
            <person name="Zhang H."/>
            <person name="O'Toole P.W."/>
        </authorList>
    </citation>
    <scope>NUCLEOTIDE SEQUENCE [LARGE SCALE GENOMIC DNA]</scope>
    <source>
        <strain evidence="2 3">DSM 23365</strain>
    </source>
</reference>
<feature type="compositionally biased region" description="Basic and acidic residues" evidence="1">
    <location>
        <begin position="230"/>
        <end position="246"/>
    </location>
</feature>
<sequence length="268" mass="30243">MKRRDLIALVLAIVVILVGGTLLVKTRLVTSKAQLANQVTTAVEKQDSKLFLKQFDKESKVSRFADLGAKSVLKDWKKHATISPEEIGQRVVADKSISGADNDYRFFVQKKTRFLFFKSYYLRAGLTRLKPDQNSKDGKIKVNGQTVQLSDFDDGFFPGIYDFVTKLKINGIKYSNDYDYSLTGNSATFAFDFEFDDDSNDSDTNYDDSADDEDSDSTDKAYATMNDSEYESKADEIGDALDKTYGEEQSTYSSYDDSQYPDYQGNTK</sequence>
<evidence type="ECO:0000313" key="3">
    <source>
        <dbReference type="Proteomes" id="UP000051442"/>
    </source>
</evidence>
<name>A0A0R2FE36_9LACO</name>
<dbReference type="Proteomes" id="UP000051442">
    <property type="component" value="Unassembled WGS sequence"/>
</dbReference>
<comment type="caution">
    <text evidence="2">The sequence shown here is derived from an EMBL/GenBank/DDBJ whole genome shotgun (WGS) entry which is preliminary data.</text>
</comment>
<accession>A0A0R2FE36</accession>
<keyword evidence="3" id="KW-1185">Reference proteome</keyword>
<dbReference type="OrthoDB" id="2310422at2"/>
<feature type="compositionally biased region" description="Low complexity" evidence="1">
    <location>
        <begin position="249"/>
        <end position="268"/>
    </location>
</feature>
<dbReference type="RefSeq" id="WP_054735298.1">
    <property type="nucleotide sequence ID" value="NZ_AYZM01000006.1"/>
</dbReference>
<dbReference type="STRING" id="1423804.FD14_GL000041"/>